<dbReference type="Proteomes" id="UP001163152">
    <property type="component" value="Chromosome"/>
</dbReference>
<feature type="signal peptide" evidence="16">
    <location>
        <begin position="1"/>
        <end position="26"/>
    </location>
</feature>
<dbReference type="Pfam" id="PF11741">
    <property type="entry name" value="AMIN"/>
    <property type="match status" value="1"/>
</dbReference>
<dbReference type="Pfam" id="PF00593">
    <property type="entry name" value="TonB_dep_Rec_b-barrel"/>
    <property type="match status" value="1"/>
</dbReference>
<protein>
    <submittedName>
        <fullName evidence="20">TonB-dependent receptor</fullName>
    </submittedName>
</protein>
<comment type="subcellular location">
    <subcellularLocation>
        <location evidence="1 13">Cell outer membrane</location>
        <topology evidence="1 13">Multi-pass membrane protein</topology>
    </subcellularLocation>
</comment>
<keyword evidence="8" id="KW-0408">Iron</keyword>
<dbReference type="CDD" id="cd01347">
    <property type="entry name" value="ligand_gated_channel"/>
    <property type="match status" value="1"/>
</dbReference>
<evidence type="ECO:0000256" key="7">
    <source>
        <dbReference type="ARBA" id="ARBA00022729"/>
    </source>
</evidence>
<dbReference type="EMBL" id="CP113797">
    <property type="protein sequence ID" value="WAL62470.1"/>
    <property type="molecule type" value="Genomic_DNA"/>
</dbReference>
<keyword evidence="4 13" id="KW-1134">Transmembrane beta strand</keyword>
<keyword evidence="3 13" id="KW-0813">Transport</keyword>
<evidence type="ECO:0000256" key="8">
    <source>
        <dbReference type="ARBA" id="ARBA00023004"/>
    </source>
</evidence>
<keyword evidence="9" id="KW-0406">Ion transport</keyword>
<dbReference type="RefSeq" id="WP_268612810.1">
    <property type="nucleotide sequence ID" value="NZ_CP113797.1"/>
</dbReference>
<evidence type="ECO:0000256" key="11">
    <source>
        <dbReference type="ARBA" id="ARBA00023136"/>
    </source>
</evidence>
<gene>
    <name evidence="20" type="ORF">OXH18_10895</name>
</gene>
<keyword evidence="11 13" id="KW-0472">Membrane</keyword>
<evidence type="ECO:0000256" key="2">
    <source>
        <dbReference type="ARBA" id="ARBA00009810"/>
    </source>
</evidence>
<evidence type="ECO:0000256" key="10">
    <source>
        <dbReference type="ARBA" id="ARBA00023077"/>
    </source>
</evidence>
<dbReference type="KEGG" id="tsin:OXH18_10895"/>
<dbReference type="PANTHER" id="PTHR32552">
    <property type="entry name" value="FERRICHROME IRON RECEPTOR-RELATED"/>
    <property type="match status" value="1"/>
</dbReference>
<organism evidence="20 21">
    <name type="scientific">Thermocoleostomius sinensis A174</name>
    <dbReference type="NCBI Taxonomy" id="2016057"/>
    <lineage>
        <taxon>Bacteria</taxon>
        <taxon>Bacillati</taxon>
        <taxon>Cyanobacteriota</taxon>
        <taxon>Cyanophyceae</taxon>
        <taxon>Oculatellales</taxon>
        <taxon>Oculatellaceae</taxon>
        <taxon>Thermocoleostomius</taxon>
    </lineage>
</organism>
<evidence type="ECO:0000256" key="14">
    <source>
        <dbReference type="RuleBase" id="RU003357"/>
    </source>
</evidence>
<dbReference type="GO" id="GO:0009279">
    <property type="term" value="C:cell outer membrane"/>
    <property type="evidence" value="ECO:0007669"/>
    <property type="project" value="UniProtKB-SubCell"/>
</dbReference>
<evidence type="ECO:0000256" key="9">
    <source>
        <dbReference type="ARBA" id="ARBA00023065"/>
    </source>
</evidence>
<keyword evidence="5" id="KW-0410">Iron transport</keyword>
<feature type="compositionally biased region" description="Polar residues" evidence="15">
    <location>
        <begin position="79"/>
        <end position="89"/>
    </location>
</feature>
<dbReference type="AlphaFoldDB" id="A0A9E8ZFK4"/>
<evidence type="ECO:0000256" key="4">
    <source>
        <dbReference type="ARBA" id="ARBA00022452"/>
    </source>
</evidence>
<feature type="chain" id="PRO_5039732361" evidence="16">
    <location>
        <begin position="27"/>
        <end position="904"/>
    </location>
</feature>
<keyword evidence="21" id="KW-1185">Reference proteome</keyword>
<dbReference type="GO" id="GO:0038023">
    <property type="term" value="F:signaling receptor activity"/>
    <property type="evidence" value="ECO:0007669"/>
    <property type="project" value="InterPro"/>
</dbReference>
<dbReference type="InterPro" id="IPR039426">
    <property type="entry name" value="TonB-dep_rcpt-like"/>
</dbReference>
<sequence>MNNRRSLSWLISGVLPLLMLALPAGAETAVRADQEEEAGMSLVPRPLSLGAENAVSTEQAQEVGTSWVFSPGSLEEPQVQATNAHSSMTHAPEQLPNAPIPQLSDLDHPATTVDEWMQQIAQAIVQVTGVQVNPTDTGVEVILETAEGQLAAPVTSVVGNALIADIPNAVLALPEGEEFQAASPAEGIALVSVTPRADGIRVAITGSDAPPVAELRTETQGLVLSVTPGTEIIGTEDDAIQVIVTGEQDEGYNPSRATTATRTDIPLRDIPQSIQVVPRQVIEDQQAQDIDEIVRNVSGVNLSNSAGGIAEIFNIRGFEGTVLRDSFRRGVPFELLDTTNIERVEVLKGPSSVLFGQLEPGGIINVITLEPLADPFYSVQFQVGNYEFYRPSLDFSGPLNDDRSLRYRLSASYLSSGSFRDFTDSERYFVAPVLAWDISDNTRILLNAEFLNDTRPRDRGLVAIGTGVADIPINRRLGEPFDEDNVEQWRAGLRFEHDFNEDWSIRSAFQFTSRNTDSLNTETYSLDEATGEGSDRFFRQQLGRLEESYALQTDLTGSFTTWGISHDVLFGVELSRITSRIPDFFQQTAPINIFDPDYVEGPRPRLTVAESDFADDFLDTTNNIGIYLQDLISFTDNLKLLIGGRFDFIDYESINLLAAETTSLYDDAFSPRVGIVYQPIETVSLYASYTRSFTPNLFSRTVDDSRLDPERGTQYEIGVRSEFLDGRLSATLAAYQITKSNVAVDDPDNPNFSIQTGEQRSRGVELDIAGEILDGWNVIASYAYTDAIISRDTSPLEGNQLRGVPEHSASLWTTYEIQEGDLQGLGFGIGAFFSDSRQGDFGNTFRLPGFVRTDAALYYRRPSFQVALNIKNLFDVRYFEASNSRVAIDPGLPLTVIGTLSINF</sequence>
<dbReference type="Pfam" id="PF07715">
    <property type="entry name" value="Plug"/>
    <property type="match status" value="1"/>
</dbReference>
<dbReference type="InterPro" id="IPR012910">
    <property type="entry name" value="Plug_dom"/>
</dbReference>
<keyword evidence="6 13" id="KW-0812">Transmembrane</keyword>
<keyword evidence="20" id="KW-0675">Receptor</keyword>
<accession>A0A9E8ZFK4</accession>
<dbReference type="FunFam" id="2.170.130.10:FF:000001">
    <property type="entry name" value="Catecholate siderophore TonB-dependent receptor"/>
    <property type="match status" value="1"/>
</dbReference>
<keyword evidence="7 16" id="KW-0732">Signal</keyword>
<dbReference type="NCBIfam" id="TIGR01783">
    <property type="entry name" value="TonB-siderophor"/>
    <property type="match status" value="1"/>
</dbReference>
<evidence type="ECO:0000259" key="19">
    <source>
        <dbReference type="Pfam" id="PF11741"/>
    </source>
</evidence>
<evidence type="ECO:0000256" key="12">
    <source>
        <dbReference type="ARBA" id="ARBA00023237"/>
    </source>
</evidence>
<dbReference type="InterPro" id="IPR021731">
    <property type="entry name" value="AMIN_dom"/>
</dbReference>
<reference evidence="20" key="1">
    <citation type="submission" date="2022-12" db="EMBL/GenBank/DDBJ databases">
        <title>Polyphasic identification of a Novel Hot-Spring Cyanobacterium Ocullathermofonsia sinensis gen nov. sp. nov. and Genomic Insights on its Adaptations to the Thermal Habitat.</title>
        <authorList>
            <person name="Daroch M."/>
            <person name="Tang J."/>
            <person name="Jiang Y."/>
        </authorList>
    </citation>
    <scope>NUCLEOTIDE SEQUENCE</scope>
    <source>
        <strain evidence="20">PKUAC-SCTA174</strain>
    </source>
</reference>
<feature type="domain" description="AMIN" evidence="19">
    <location>
        <begin position="130"/>
        <end position="225"/>
    </location>
</feature>
<dbReference type="InterPro" id="IPR036942">
    <property type="entry name" value="Beta-barrel_TonB_sf"/>
</dbReference>
<feature type="region of interest" description="Disordered" evidence="15">
    <location>
        <begin position="76"/>
        <end position="107"/>
    </location>
</feature>
<proteinExistence type="inferred from homology"/>
<dbReference type="InterPro" id="IPR037066">
    <property type="entry name" value="Plug_dom_sf"/>
</dbReference>
<evidence type="ECO:0000256" key="5">
    <source>
        <dbReference type="ARBA" id="ARBA00022496"/>
    </source>
</evidence>
<evidence type="ECO:0000256" key="13">
    <source>
        <dbReference type="PROSITE-ProRule" id="PRU01360"/>
    </source>
</evidence>
<dbReference type="InterPro" id="IPR000531">
    <property type="entry name" value="Beta-barrel_TonB"/>
</dbReference>
<feature type="domain" description="TonB-dependent receptor plug" evidence="18">
    <location>
        <begin position="267"/>
        <end position="363"/>
    </location>
</feature>
<feature type="domain" description="TonB-dependent receptor-like beta-barrel" evidence="17">
    <location>
        <begin position="436"/>
        <end position="873"/>
    </location>
</feature>
<dbReference type="GO" id="GO:0015891">
    <property type="term" value="P:siderophore transport"/>
    <property type="evidence" value="ECO:0007669"/>
    <property type="project" value="InterPro"/>
</dbReference>
<evidence type="ECO:0000313" key="21">
    <source>
        <dbReference type="Proteomes" id="UP001163152"/>
    </source>
</evidence>
<evidence type="ECO:0000313" key="20">
    <source>
        <dbReference type="EMBL" id="WAL62470.1"/>
    </source>
</evidence>
<evidence type="ECO:0000259" key="17">
    <source>
        <dbReference type="Pfam" id="PF00593"/>
    </source>
</evidence>
<dbReference type="SUPFAM" id="SSF56935">
    <property type="entry name" value="Porins"/>
    <property type="match status" value="1"/>
</dbReference>
<comment type="similarity">
    <text evidence="2 13 14">Belongs to the TonB-dependent receptor family.</text>
</comment>
<evidence type="ECO:0000256" key="16">
    <source>
        <dbReference type="SAM" id="SignalP"/>
    </source>
</evidence>
<evidence type="ECO:0000256" key="15">
    <source>
        <dbReference type="SAM" id="MobiDB-lite"/>
    </source>
</evidence>
<evidence type="ECO:0000256" key="3">
    <source>
        <dbReference type="ARBA" id="ARBA00022448"/>
    </source>
</evidence>
<keyword evidence="10 14" id="KW-0798">TonB box</keyword>
<dbReference type="GO" id="GO:0015344">
    <property type="term" value="F:siderophore uptake transmembrane transporter activity"/>
    <property type="evidence" value="ECO:0007669"/>
    <property type="project" value="TreeGrafter"/>
</dbReference>
<evidence type="ECO:0000256" key="1">
    <source>
        <dbReference type="ARBA" id="ARBA00004571"/>
    </source>
</evidence>
<evidence type="ECO:0000256" key="6">
    <source>
        <dbReference type="ARBA" id="ARBA00022692"/>
    </source>
</evidence>
<dbReference type="FunFam" id="2.40.170.20:FF:000005">
    <property type="entry name" value="TonB-dependent siderophore receptor"/>
    <property type="match status" value="1"/>
</dbReference>
<dbReference type="PANTHER" id="PTHR32552:SF68">
    <property type="entry name" value="FERRICHROME OUTER MEMBRANE TRANSPORTER_PHAGE RECEPTOR"/>
    <property type="match status" value="1"/>
</dbReference>
<dbReference type="Gene3D" id="2.170.130.10">
    <property type="entry name" value="TonB-dependent receptor, plug domain"/>
    <property type="match status" value="1"/>
</dbReference>
<name>A0A9E8ZFK4_9CYAN</name>
<evidence type="ECO:0000259" key="18">
    <source>
        <dbReference type="Pfam" id="PF07715"/>
    </source>
</evidence>
<dbReference type="InterPro" id="IPR010105">
    <property type="entry name" value="TonB_sidphr_rcpt"/>
</dbReference>
<dbReference type="PROSITE" id="PS52016">
    <property type="entry name" value="TONB_DEPENDENT_REC_3"/>
    <property type="match status" value="1"/>
</dbReference>
<dbReference type="Gene3D" id="2.40.170.20">
    <property type="entry name" value="TonB-dependent receptor, beta-barrel domain"/>
    <property type="match status" value="1"/>
</dbReference>
<keyword evidence="12 13" id="KW-0998">Cell outer membrane</keyword>